<keyword evidence="3" id="KW-1185">Reference proteome</keyword>
<feature type="domain" description="N-acetyltransferase" evidence="1">
    <location>
        <begin position="4"/>
        <end position="149"/>
    </location>
</feature>
<dbReference type="AlphaFoldDB" id="A0A0F5FNM2"/>
<evidence type="ECO:0000313" key="2">
    <source>
        <dbReference type="EMBL" id="KKB10145.1"/>
    </source>
</evidence>
<comment type="caution">
    <text evidence="2">The sequence shown here is derived from an EMBL/GenBank/DDBJ whole genome shotgun (WGS) entry which is preliminary data.</text>
</comment>
<dbReference type="STRING" id="429727.VE26_10280"/>
<dbReference type="PROSITE" id="PS51186">
    <property type="entry name" value="GNAT"/>
    <property type="match status" value="1"/>
</dbReference>
<gene>
    <name evidence="2" type="ORF">VE26_10280</name>
</gene>
<protein>
    <recommendedName>
        <fullName evidence="1">N-acetyltransferase domain-containing protein</fullName>
    </recommendedName>
</protein>
<sequence length="149" mass="16788">MSDILIRGARQSEAGDVISLLDRSWRSHWAPHLEAAALGRYESVRPVESYVSAYLEHFRIAERAGVVVGLYHLDAPHLHAIHVDSWAIGTGVGGAMMDAAESEGAGRLEVRSFNMRARQFYRSRGWVEVDEYEDDEMGQMVRTIAMERL</sequence>
<dbReference type="RefSeq" id="WP_046104839.1">
    <property type="nucleotide sequence ID" value="NZ_JZEY01000054.1"/>
</dbReference>
<dbReference type="PATRIC" id="fig|429727.3.peg.2115"/>
<proteinExistence type="predicted"/>
<dbReference type="SUPFAM" id="SSF55729">
    <property type="entry name" value="Acyl-CoA N-acyltransferases (Nat)"/>
    <property type="match status" value="1"/>
</dbReference>
<dbReference type="GO" id="GO:0016747">
    <property type="term" value="F:acyltransferase activity, transferring groups other than amino-acyl groups"/>
    <property type="evidence" value="ECO:0007669"/>
    <property type="project" value="InterPro"/>
</dbReference>
<organism evidence="2 3">
    <name type="scientific">Devosia chinhatensis</name>
    <dbReference type="NCBI Taxonomy" id="429727"/>
    <lineage>
        <taxon>Bacteria</taxon>
        <taxon>Pseudomonadati</taxon>
        <taxon>Pseudomonadota</taxon>
        <taxon>Alphaproteobacteria</taxon>
        <taxon>Hyphomicrobiales</taxon>
        <taxon>Devosiaceae</taxon>
        <taxon>Devosia</taxon>
    </lineage>
</organism>
<reference evidence="2 3" key="1">
    <citation type="submission" date="2015-03" db="EMBL/GenBank/DDBJ databases">
        <authorList>
            <person name="Hassan Y."/>
            <person name="Lepp D."/>
            <person name="Li X.-Z."/>
            <person name="Zhou T."/>
        </authorList>
    </citation>
    <scope>NUCLEOTIDE SEQUENCE [LARGE SCALE GENOMIC DNA]</scope>
    <source>
        <strain evidence="2 3">IPL18</strain>
    </source>
</reference>
<name>A0A0F5FNM2_9HYPH</name>
<dbReference type="Gene3D" id="3.40.630.30">
    <property type="match status" value="1"/>
</dbReference>
<evidence type="ECO:0000313" key="3">
    <source>
        <dbReference type="Proteomes" id="UP000033649"/>
    </source>
</evidence>
<evidence type="ECO:0000259" key="1">
    <source>
        <dbReference type="PROSITE" id="PS51186"/>
    </source>
</evidence>
<dbReference type="OrthoDB" id="7572372at2"/>
<dbReference type="Pfam" id="PF13673">
    <property type="entry name" value="Acetyltransf_10"/>
    <property type="match status" value="1"/>
</dbReference>
<dbReference type="EMBL" id="JZEY01000054">
    <property type="protein sequence ID" value="KKB10145.1"/>
    <property type="molecule type" value="Genomic_DNA"/>
</dbReference>
<dbReference type="InterPro" id="IPR016181">
    <property type="entry name" value="Acyl_CoA_acyltransferase"/>
</dbReference>
<accession>A0A0F5FNM2</accession>
<dbReference type="InterPro" id="IPR000182">
    <property type="entry name" value="GNAT_dom"/>
</dbReference>
<dbReference type="Proteomes" id="UP000033649">
    <property type="component" value="Unassembled WGS sequence"/>
</dbReference>